<feature type="compositionally biased region" description="Low complexity" evidence="1">
    <location>
        <begin position="83"/>
        <end position="95"/>
    </location>
</feature>
<dbReference type="InterPro" id="IPR000618">
    <property type="entry name" value="Insect_cuticle"/>
</dbReference>
<feature type="compositionally biased region" description="Basic and acidic residues" evidence="1">
    <location>
        <begin position="411"/>
        <end position="422"/>
    </location>
</feature>
<evidence type="ECO:0000256" key="1">
    <source>
        <dbReference type="SAM" id="MobiDB-lite"/>
    </source>
</evidence>
<dbReference type="Pfam" id="PF00379">
    <property type="entry name" value="Chitin_bind_4"/>
    <property type="match status" value="1"/>
</dbReference>
<feature type="compositionally biased region" description="Basic and acidic residues" evidence="1">
    <location>
        <begin position="118"/>
        <end position="130"/>
    </location>
</feature>
<feature type="region of interest" description="Disordered" evidence="1">
    <location>
        <begin position="382"/>
        <end position="422"/>
    </location>
</feature>
<sequence length="516" mass="58232">MIQLAIFACLCADALASSGYYVVPRDYKAEPLQGQYSWVAPDGDKFTVKYSANPETGYVANVEREEAAVQIKSKSESKEDSASNEASASIESSYAPPSPTYGPPQRSYAPPRSYFSRRQPEQRFSSESREQQIFPESQEQAFSSESREQSPESQSQERVGYELRTSHGKPVVVKTYTARPQPAQERIYVQRRRSDSREEETGNRRPKILYLQKLESESQEQRSPPVAFIQQYTSDSRESAQSQSQEARSYSYASKTIYELPRRSHPPSKQRVVYVKQDRAPSESESQEQKSVDSSFFESQEHKSKDSSSFESQEHKSKDSSSFESQEHKSEHSSSLESQEQLLVFTNLDSKSNGRVVYKQVASKYFDDANHRIVFITPVQTSRQATSSTYRYPPRSTSTSSKEGSTSQEQHPSREHSASKERKVYSYVKQFAQPQLWQMERLTRRADGTLSRRQMERLTRRADGTPNSLADGTPNSQADGTPNSQADGTPNSQADGTPNSQADGTPNSQAFQARAI</sequence>
<feature type="compositionally biased region" description="Low complexity" evidence="1">
    <location>
        <begin position="396"/>
        <end position="407"/>
    </location>
</feature>
<dbReference type="GO" id="GO:0042302">
    <property type="term" value="F:structural constituent of cuticle"/>
    <property type="evidence" value="ECO:0007669"/>
    <property type="project" value="UniProtKB-UniRule"/>
</dbReference>
<feature type="compositionally biased region" description="Basic and acidic residues" evidence="1">
    <location>
        <begin position="70"/>
        <end position="81"/>
    </location>
</feature>
<accession>A0A7R8WEL8</accession>
<feature type="signal peptide" evidence="2">
    <location>
        <begin position="1"/>
        <end position="16"/>
    </location>
</feature>
<dbReference type="AlphaFoldDB" id="A0A7R8WEL8"/>
<feature type="compositionally biased region" description="Low complexity" evidence="1">
    <location>
        <begin position="239"/>
        <end position="254"/>
    </location>
</feature>
<reference evidence="3" key="1">
    <citation type="submission" date="2020-11" db="EMBL/GenBank/DDBJ databases">
        <authorList>
            <person name="Tran Van P."/>
        </authorList>
    </citation>
    <scope>NUCLEOTIDE SEQUENCE</scope>
</reference>
<protein>
    <submittedName>
        <fullName evidence="3">Uncharacterized protein</fullName>
    </submittedName>
</protein>
<feature type="compositionally biased region" description="Polar residues" evidence="1">
    <location>
        <begin position="465"/>
        <end position="516"/>
    </location>
</feature>
<feature type="region of interest" description="Disordered" evidence="1">
    <location>
        <begin position="70"/>
        <end position="339"/>
    </location>
</feature>
<feature type="region of interest" description="Disordered" evidence="1">
    <location>
        <begin position="448"/>
        <end position="516"/>
    </location>
</feature>
<name>A0A7R8WEL8_9CRUS</name>
<dbReference type="EMBL" id="OB661114">
    <property type="protein sequence ID" value="CAD7227372.1"/>
    <property type="molecule type" value="Genomic_DNA"/>
</dbReference>
<keyword evidence="2" id="KW-0732">Signal</keyword>
<feature type="compositionally biased region" description="Basic and acidic residues" evidence="1">
    <location>
        <begin position="299"/>
        <end position="334"/>
    </location>
</feature>
<proteinExistence type="predicted"/>
<dbReference type="PROSITE" id="PS51155">
    <property type="entry name" value="CHIT_BIND_RR_2"/>
    <property type="match status" value="1"/>
</dbReference>
<evidence type="ECO:0000256" key="2">
    <source>
        <dbReference type="SAM" id="SignalP"/>
    </source>
</evidence>
<feature type="compositionally biased region" description="Basic and acidic residues" evidence="1">
    <location>
        <begin position="453"/>
        <end position="463"/>
    </location>
</feature>
<evidence type="ECO:0000313" key="3">
    <source>
        <dbReference type="EMBL" id="CAD7227372.1"/>
    </source>
</evidence>
<feature type="compositionally biased region" description="Basic and acidic residues" evidence="1">
    <location>
        <begin position="192"/>
        <end position="203"/>
    </location>
</feature>
<dbReference type="OrthoDB" id="8194276at2759"/>
<feature type="chain" id="PRO_5043647017" evidence="2">
    <location>
        <begin position="17"/>
        <end position="516"/>
    </location>
</feature>
<gene>
    <name evidence="3" type="ORF">CTOB1V02_LOCUS5280</name>
</gene>
<feature type="compositionally biased region" description="Basic and acidic residues" evidence="1">
    <location>
        <begin position="276"/>
        <end position="291"/>
    </location>
</feature>
<organism evidence="3">
    <name type="scientific">Cyprideis torosa</name>
    <dbReference type="NCBI Taxonomy" id="163714"/>
    <lineage>
        <taxon>Eukaryota</taxon>
        <taxon>Metazoa</taxon>
        <taxon>Ecdysozoa</taxon>
        <taxon>Arthropoda</taxon>
        <taxon>Crustacea</taxon>
        <taxon>Oligostraca</taxon>
        <taxon>Ostracoda</taxon>
        <taxon>Podocopa</taxon>
        <taxon>Podocopida</taxon>
        <taxon>Cytherocopina</taxon>
        <taxon>Cytheroidea</taxon>
        <taxon>Cytherideidae</taxon>
        <taxon>Cyprideis</taxon>
    </lineage>
</organism>